<dbReference type="EMBL" id="AP009389">
    <property type="protein sequence ID" value="BAF59476.1"/>
    <property type="molecule type" value="Genomic_DNA"/>
</dbReference>
<dbReference type="Gene3D" id="1.10.260.40">
    <property type="entry name" value="lambda repressor-like DNA-binding domains"/>
    <property type="match status" value="1"/>
</dbReference>
<accession>A5D2R2</accession>
<proteinExistence type="predicted"/>
<dbReference type="InterPro" id="IPR050400">
    <property type="entry name" value="Bact_Cytoskel_RodZ"/>
</dbReference>
<evidence type="ECO:0000259" key="3">
    <source>
        <dbReference type="SMART" id="SM00530"/>
    </source>
</evidence>
<feature type="domain" description="HTH cro/C1-type" evidence="3">
    <location>
        <begin position="6"/>
        <end position="67"/>
    </location>
</feature>
<dbReference type="Pfam" id="PF13413">
    <property type="entry name" value="HTH_25"/>
    <property type="match status" value="1"/>
</dbReference>
<feature type="transmembrane region" description="Helical" evidence="2">
    <location>
        <begin position="104"/>
        <end position="123"/>
    </location>
</feature>
<dbReference type="PANTHER" id="PTHR34475:SF1">
    <property type="entry name" value="CYTOSKELETON PROTEIN RODZ"/>
    <property type="match status" value="1"/>
</dbReference>
<name>A5D2R2_PELTS</name>
<dbReference type="SUPFAM" id="SSF47413">
    <property type="entry name" value="lambda repressor-like DNA-binding domains"/>
    <property type="match status" value="1"/>
</dbReference>
<dbReference type="PANTHER" id="PTHR34475">
    <property type="match status" value="1"/>
</dbReference>
<keyword evidence="2" id="KW-1133">Transmembrane helix</keyword>
<dbReference type="SMART" id="SM00530">
    <property type="entry name" value="HTH_XRE"/>
    <property type="match status" value="1"/>
</dbReference>
<dbReference type="eggNOG" id="COG1426">
    <property type="taxonomic scope" value="Bacteria"/>
</dbReference>
<gene>
    <name evidence="4" type="ordered locus">PTH_1295</name>
</gene>
<feature type="compositionally biased region" description="Polar residues" evidence="1">
    <location>
        <begin position="147"/>
        <end position="156"/>
    </location>
</feature>
<dbReference type="AlphaFoldDB" id="A5D2R2"/>
<organism evidence="4 5">
    <name type="scientific">Pelotomaculum thermopropionicum (strain DSM 13744 / JCM 10971 / SI)</name>
    <dbReference type="NCBI Taxonomy" id="370438"/>
    <lineage>
        <taxon>Bacteria</taxon>
        <taxon>Bacillati</taxon>
        <taxon>Bacillota</taxon>
        <taxon>Clostridia</taxon>
        <taxon>Eubacteriales</taxon>
        <taxon>Desulfotomaculaceae</taxon>
        <taxon>Pelotomaculum</taxon>
    </lineage>
</organism>
<dbReference type="Pfam" id="PF13464">
    <property type="entry name" value="RodZ_C"/>
    <property type="match status" value="1"/>
</dbReference>
<dbReference type="KEGG" id="pth:PTH_1295"/>
<keyword evidence="5" id="KW-1185">Reference proteome</keyword>
<evidence type="ECO:0000256" key="2">
    <source>
        <dbReference type="SAM" id="Phobius"/>
    </source>
</evidence>
<evidence type="ECO:0000313" key="5">
    <source>
        <dbReference type="Proteomes" id="UP000006556"/>
    </source>
</evidence>
<reference evidence="5" key="1">
    <citation type="journal article" date="2008" name="Genome Res.">
        <title>The genome of Pelotomaculum thermopropionicum reveals niche-associated evolution in anaerobic microbiota.</title>
        <authorList>
            <person name="Kosaka T."/>
            <person name="Kato S."/>
            <person name="Shimoyama T."/>
            <person name="Ishii S."/>
            <person name="Abe T."/>
            <person name="Watanabe K."/>
        </authorList>
    </citation>
    <scope>NUCLEOTIDE SEQUENCE [LARGE SCALE GENOMIC DNA]</scope>
    <source>
        <strain evidence="5">DSM 13744 / JCM 10971 / SI</strain>
    </source>
</reference>
<evidence type="ECO:0000313" key="4">
    <source>
        <dbReference type="EMBL" id="BAF59476.1"/>
    </source>
</evidence>
<dbReference type="GO" id="GO:0003677">
    <property type="term" value="F:DNA binding"/>
    <property type="evidence" value="ECO:0007669"/>
    <property type="project" value="InterPro"/>
</dbReference>
<protein>
    <submittedName>
        <fullName evidence="4">Uncharacterized protein conserved in bacteria</fullName>
    </submittedName>
</protein>
<keyword evidence="2" id="KW-0472">Membrane</keyword>
<dbReference type="STRING" id="370438.PTH_1295"/>
<feature type="compositionally biased region" description="Low complexity" evidence="1">
    <location>
        <begin position="158"/>
        <end position="172"/>
    </location>
</feature>
<dbReference type="InterPro" id="IPR001387">
    <property type="entry name" value="Cro/C1-type_HTH"/>
</dbReference>
<feature type="region of interest" description="Disordered" evidence="1">
    <location>
        <begin position="139"/>
        <end position="172"/>
    </location>
</feature>
<dbReference type="CDD" id="cd00093">
    <property type="entry name" value="HTH_XRE"/>
    <property type="match status" value="1"/>
</dbReference>
<keyword evidence="2" id="KW-0812">Transmembrane</keyword>
<evidence type="ECO:0000256" key="1">
    <source>
        <dbReference type="SAM" id="MobiDB-lite"/>
    </source>
</evidence>
<dbReference type="InterPro" id="IPR010982">
    <property type="entry name" value="Lambda_DNA-bd_dom_sf"/>
</dbReference>
<dbReference type="InterPro" id="IPR025194">
    <property type="entry name" value="RodZ-like_C"/>
</dbReference>
<dbReference type="Proteomes" id="UP000006556">
    <property type="component" value="Chromosome"/>
</dbReference>
<dbReference type="HOGENOM" id="CLU_047530_1_1_9"/>
<sequence length="258" mass="28490">MEIGKKLRETRENRGLTLEAVEEETKIRRKYLHAMEEEKFHILPGPVYARAFLKNYARFLNLNVEEIMELYKQRFEAIPEKADEPSEKPAEKRTRDREPAKPRYWLYLAAAAVIVSIVAALYYGTAGFDQKRTVDYAGEEAGKSETAPPSLQTDEPLQTPGGQQQTAGQEPAGQAAGVDLVLNIKDSRSWIAVDVDGVNAFEGELSAGQSKAFQAKERISVTLGNAGVVEVIYNGRNLGFLGGVGSVVSREFKAQPQG</sequence>